<dbReference type="EMBL" id="CP002838">
    <property type="protein sequence ID" value="AEM38203.1"/>
    <property type="molecule type" value="Genomic_DNA"/>
</dbReference>
<dbReference type="HOGENOM" id="CLU_371177_0_0_2"/>
<evidence type="ECO:0000313" key="4">
    <source>
        <dbReference type="Proteomes" id="UP000001037"/>
    </source>
</evidence>
<proteinExistence type="predicted"/>
<dbReference type="InParanoid" id="G0EFN2"/>
<feature type="coiled-coil region" evidence="1">
    <location>
        <begin position="28"/>
        <end position="55"/>
    </location>
</feature>
<keyword evidence="2" id="KW-0812">Transmembrane</keyword>
<keyword evidence="2" id="KW-1133">Transmembrane helix</keyword>
<sequence>MVAWGRLRGQTVLPAVVALMAIILFAQVAVYSIQLQGLQAQLRIAEEKLIAERQLQTQFKLVDYEWIPVDEYRARLRVTLQNVGRFGAKIVYLAVALEDNSRYPPLWLWSQEWKAPGALGDIPQELRVEAPEWSSDGYPVVKPGGYITIETTEPIILPMLYHNPNTTIAVYVATIHGTQVLRILGKPGCIEVDAWVEGTPANILSVRIERGASQWPAELVSNDPGYLKLCGLAPGEYTVKITAQSGSTTVDRTYRVTLRDGEVKTIVIDYGRSPTPQPSKPGPSIILSFDDVSTLQGWWGYAAEGIVAYSGSVVKPWVDRDHGLGLTCNATAGACNITIHPRVVEGRYTLRIDLWVRDPCAELGCPADLTAKKALTDGSSTNHTETLLLNATLRLRIYLGGKLLFDNDLADIIPVENPELFTGATNATLLRYGGCIMAVSDALQPGQVDADADVTIICRGVNLTIDSPIVVSLWYNISRARAGAAPFNQIDTLYAFSVWRVELVPEAAKPAVWTGTLWPGDLIRVVKINATDYEVVKEAEGLISYYCFESELEPCAGEDLGLQLWGNYTLVTYEDTNLGNALKLWVEWPRAGLIFNVSCDGGCVVYAYLMGFYGRVPGAWGSDVLAQTIPYVYVDDVFRRKLWAPLTWRLMREVLPPGAHTVNITFYIESPPTAPTVPIPAWVAKLLVASNPYVTITGVPIGSQVYIYDAATGALLYHVVALNETLRIPYEELGVWRTPLTARIVVIPP</sequence>
<feature type="transmembrane region" description="Helical" evidence="2">
    <location>
        <begin position="12"/>
        <end position="33"/>
    </location>
</feature>
<reference evidence="3 4" key="1">
    <citation type="journal article" date="2011" name="Stand. Genomic Sci.">
        <title>Complete genome sequence of the hyperthermophilic chemolithoautotroph Pyrolobus fumarii type strain (1A).</title>
        <authorList>
            <person name="Anderson I."/>
            <person name="Goker M."/>
            <person name="Nolan M."/>
            <person name="Lucas S."/>
            <person name="Hammon N."/>
            <person name="Deshpande S."/>
            <person name="Cheng J.F."/>
            <person name="Tapia R."/>
            <person name="Han C."/>
            <person name="Goodwin L."/>
            <person name="Pitluck S."/>
            <person name="Huntemann M."/>
            <person name="Liolios K."/>
            <person name="Ivanova N."/>
            <person name="Pagani I."/>
            <person name="Mavromatis K."/>
            <person name="Ovchinikova G."/>
            <person name="Pati A."/>
            <person name="Chen A."/>
            <person name="Palaniappan K."/>
            <person name="Land M."/>
            <person name="Hauser L."/>
            <person name="Brambilla E.M."/>
            <person name="Huber H."/>
            <person name="Yasawong M."/>
            <person name="Rohde M."/>
            <person name="Spring S."/>
            <person name="Abt B."/>
            <person name="Sikorski J."/>
            <person name="Wirth R."/>
            <person name="Detter J.C."/>
            <person name="Woyke T."/>
            <person name="Bristow J."/>
            <person name="Eisen J.A."/>
            <person name="Markowitz V."/>
            <person name="Hugenholtz P."/>
            <person name="Kyrpides N.C."/>
            <person name="Klenk H.P."/>
            <person name="Lapidus A."/>
        </authorList>
    </citation>
    <scope>NUCLEOTIDE SEQUENCE [LARGE SCALE GENOMIC DNA]</scope>
    <source>
        <strain evidence="4">DSM 11204 / 1A</strain>
    </source>
</reference>
<keyword evidence="2" id="KW-0472">Membrane</keyword>
<name>G0EFN2_PYRF1</name>
<evidence type="ECO:0000313" key="3">
    <source>
        <dbReference type="EMBL" id="AEM38203.1"/>
    </source>
</evidence>
<accession>G0EFN2</accession>
<protein>
    <submittedName>
        <fullName evidence="3">Uncharacterized protein</fullName>
    </submittedName>
</protein>
<dbReference type="AlphaFoldDB" id="G0EFN2"/>
<organism evidence="3 4">
    <name type="scientific">Pyrolobus fumarii (strain DSM 11204 / 1A)</name>
    <dbReference type="NCBI Taxonomy" id="694429"/>
    <lineage>
        <taxon>Archaea</taxon>
        <taxon>Thermoproteota</taxon>
        <taxon>Thermoprotei</taxon>
        <taxon>Desulfurococcales</taxon>
        <taxon>Pyrodictiaceae</taxon>
        <taxon>Pyrolobus</taxon>
    </lineage>
</organism>
<gene>
    <name evidence="3" type="ordered locus">Pyrfu_0331</name>
</gene>
<evidence type="ECO:0000256" key="2">
    <source>
        <dbReference type="SAM" id="Phobius"/>
    </source>
</evidence>
<dbReference type="Proteomes" id="UP000001037">
    <property type="component" value="Chromosome"/>
</dbReference>
<keyword evidence="1" id="KW-0175">Coiled coil</keyword>
<dbReference type="KEGG" id="pfm:Pyrfu_0331"/>
<keyword evidence="4" id="KW-1185">Reference proteome</keyword>
<evidence type="ECO:0000256" key="1">
    <source>
        <dbReference type="SAM" id="Coils"/>
    </source>
</evidence>